<dbReference type="AlphaFoldDB" id="A0A059UDW4"/>
<dbReference type="EMBL" id="KF731828">
    <property type="protein sequence ID" value="AHZ61888.1"/>
    <property type="molecule type" value="Genomic_DNA"/>
</dbReference>
<protein>
    <submittedName>
        <fullName evidence="1">Lom54</fullName>
    </submittedName>
</protein>
<sequence length="244" mass="27132">MTTKVGVLLHSRHLETEAWEDLVLGRPRDDRLGDAATLAREILTLSPDHELGCIVMGSGFSQRDGINEGEFTKRFFLANLARLEEFPRLRPLLARLAGPQRAAFRQALRDIIIMPQAGNTVAELETAAGIFAAHGVHRVLQVTAASHAPRCLKEQTVARAYGLIATEQQWYTVATDMAYWGTHPEDVCVIEPLHRRDQPMTFVRPGLSEVIAPYFFLPDTDKKAFVAMVAEFMSARGSTAQPPR</sequence>
<evidence type="ECO:0000313" key="1">
    <source>
        <dbReference type="EMBL" id="AHZ61888.1"/>
    </source>
</evidence>
<gene>
    <name evidence="1" type="primary">lom54</name>
</gene>
<reference evidence="1" key="1">
    <citation type="journal article" date="2014" name="Tetrahedron">
        <title>Discovery of the lomaiviticin biosynthetic gene cluster in Salinispora pacifica.</title>
        <authorList>
            <person name="Janso J.E."/>
            <person name="Haltli B.A."/>
            <person name="Eustaquio A.S."/>
            <person name="Kulowski K."/>
            <person name="Waldman A.J."/>
            <person name="Zha L."/>
            <person name="Nakamura H."/>
            <person name="Bernan V.S."/>
            <person name="He H."/>
            <person name="Carter G.T."/>
            <person name="Koehn F.E."/>
            <person name="Balskus E.P."/>
        </authorList>
    </citation>
    <scope>NUCLEOTIDE SEQUENCE</scope>
    <source>
        <strain evidence="1">DPJ-0016</strain>
    </source>
</reference>
<organism evidence="1">
    <name type="scientific">Salinispora pacifica</name>
    <dbReference type="NCBI Taxonomy" id="351187"/>
    <lineage>
        <taxon>Bacteria</taxon>
        <taxon>Bacillati</taxon>
        <taxon>Actinomycetota</taxon>
        <taxon>Actinomycetes</taxon>
        <taxon>Micromonosporales</taxon>
        <taxon>Micromonosporaceae</taxon>
        <taxon>Salinispora</taxon>
    </lineage>
</organism>
<accession>A0A059UDW4</accession>
<name>A0A059UDW4_SALPI</name>
<proteinExistence type="predicted"/>